<dbReference type="Pfam" id="PF04970">
    <property type="entry name" value="LRAT"/>
    <property type="match status" value="1"/>
</dbReference>
<dbReference type="InterPro" id="IPR007053">
    <property type="entry name" value="LRAT_dom"/>
</dbReference>
<keyword evidence="4" id="KW-0443">Lipid metabolism</keyword>
<comment type="similarity">
    <text evidence="1">Belongs to the H-rev107 family.</text>
</comment>
<evidence type="ECO:0000256" key="2">
    <source>
        <dbReference type="ARBA" id="ARBA00022679"/>
    </source>
</evidence>
<reference evidence="7 8" key="1">
    <citation type="submission" date="2019-02" db="EMBL/GenBank/DDBJ databases">
        <title>Opniocepnalus argus genome.</title>
        <authorList>
            <person name="Zhou C."/>
            <person name="Xiao S."/>
        </authorList>
    </citation>
    <scope>NUCLEOTIDE SEQUENCE [LARGE SCALE GENOMIC DNA]</scope>
    <source>
        <strain evidence="7">OARG1902GOOAL</strain>
        <tissue evidence="7">Muscle</tissue>
    </source>
</reference>
<feature type="chain" id="PRO_5026018860" description="LRAT domain-containing protein" evidence="5">
    <location>
        <begin position="21"/>
        <end position="204"/>
    </location>
</feature>
<sequence>MRSVVFVVVIVLWAVIEINGEYSFGDIISFQRNCPCIRPLTYKHFAIYVGNKEIKYKESDKDIFQRTGPVKPFSLRRLSDCIFSKLEDERQPSIFGGMNVEKKDNYLDGFANFTVGSEDQIIERITETHKNCSQYEPRSNNCEHLATYIRYGEKLSLQTGMFAERYCRNPNVCNEVKRRIEEIKLSEENQKKCNTCTVSSDTIG</sequence>
<dbReference type="GO" id="GO:0016410">
    <property type="term" value="F:N-acyltransferase activity"/>
    <property type="evidence" value="ECO:0007669"/>
    <property type="project" value="TreeGrafter"/>
</dbReference>
<dbReference type="PROSITE" id="PS51934">
    <property type="entry name" value="LRAT"/>
    <property type="match status" value="1"/>
</dbReference>
<dbReference type="InterPro" id="IPR051496">
    <property type="entry name" value="H-rev107_PLA/AT"/>
</dbReference>
<keyword evidence="8" id="KW-1185">Reference proteome</keyword>
<gene>
    <name evidence="7" type="ORF">EXN66_Car008038</name>
</gene>
<dbReference type="GO" id="GO:0070292">
    <property type="term" value="P:N-acylphosphatidylethanolamine metabolic process"/>
    <property type="evidence" value="ECO:0007669"/>
    <property type="project" value="TreeGrafter"/>
</dbReference>
<proteinExistence type="inferred from homology"/>
<evidence type="ECO:0000259" key="6">
    <source>
        <dbReference type="PROSITE" id="PS51934"/>
    </source>
</evidence>
<keyword evidence="2" id="KW-0808">Transferase</keyword>
<evidence type="ECO:0000313" key="7">
    <source>
        <dbReference type="EMBL" id="KAF3692362.1"/>
    </source>
</evidence>
<reference evidence="8" key="2">
    <citation type="submission" date="2019-02" db="EMBL/GenBank/DDBJ databases">
        <title>Opniocepnalus argus Var Kimnra genome.</title>
        <authorList>
            <person name="Zhou C."/>
            <person name="Xiao S."/>
        </authorList>
    </citation>
    <scope>NUCLEOTIDE SEQUENCE [LARGE SCALE GENOMIC DNA]</scope>
</reference>
<evidence type="ECO:0000256" key="4">
    <source>
        <dbReference type="ARBA" id="ARBA00023098"/>
    </source>
</evidence>
<keyword evidence="3" id="KW-0378">Hydrolase</keyword>
<evidence type="ECO:0000313" key="8">
    <source>
        <dbReference type="Proteomes" id="UP000503349"/>
    </source>
</evidence>
<accession>A0A6G1PQ16</accession>
<dbReference type="AlphaFoldDB" id="A0A6G1PQ16"/>
<name>A0A6G1PQ16_CHAAH</name>
<dbReference type="EMBL" id="CM015718">
    <property type="protein sequence ID" value="KAF3692362.1"/>
    <property type="molecule type" value="Genomic_DNA"/>
</dbReference>
<dbReference type="PANTHER" id="PTHR13943">
    <property type="entry name" value="HRAS-LIKE SUPPRESSOR - RELATED"/>
    <property type="match status" value="1"/>
</dbReference>
<dbReference type="GO" id="GO:0008970">
    <property type="term" value="F:phospholipase A1 activity"/>
    <property type="evidence" value="ECO:0007669"/>
    <property type="project" value="TreeGrafter"/>
</dbReference>
<dbReference type="GO" id="GO:0004623">
    <property type="term" value="F:phospholipase A2 activity"/>
    <property type="evidence" value="ECO:0007669"/>
    <property type="project" value="TreeGrafter"/>
</dbReference>
<dbReference type="PANTHER" id="PTHR13943:SF77">
    <property type="entry name" value="LRAT DOMAIN-CONTAINING PROTEIN"/>
    <property type="match status" value="1"/>
</dbReference>
<feature type="signal peptide" evidence="5">
    <location>
        <begin position="1"/>
        <end position="20"/>
    </location>
</feature>
<organism evidence="7 8">
    <name type="scientific">Channa argus</name>
    <name type="common">Northern snakehead</name>
    <name type="synonym">Ophicephalus argus</name>
    <dbReference type="NCBI Taxonomy" id="215402"/>
    <lineage>
        <taxon>Eukaryota</taxon>
        <taxon>Metazoa</taxon>
        <taxon>Chordata</taxon>
        <taxon>Craniata</taxon>
        <taxon>Vertebrata</taxon>
        <taxon>Euteleostomi</taxon>
        <taxon>Actinopterygii</taxon>
        <taxon>Neopterygii</taxon>
        <taxon>Teleostei</taxon>
        <taxon>Neoteleostei</taxon>
        <taxon>Acanthomorphata</taxon>
        <taxon>Anabantaria</taxon>
        <taxon>Anabantiformes</taxon>
        <taxon>Channoidei</taxon>
        <taxon>Channidae</taxon>
        <taxon>Channa</taxon>
    </lineage>
</organism>
<keyword evidence="5" id="KW-0732">Signal</keyword>
<dbReference type="Proteomes" id="UP000503349">
    <property type="component" value="Chromosome 7"/>
</dbReference>
<feature type="domain" description="LRAT" evidence="6">
    <location>
        <begin position="34"/>
        <end position="158"/>
    </location>
</feature>
<dbReference type="Gene3D" id="3.90.1720.10">
    <property type="entry name" value="endopeptidase domain like (from Nostoc punctiforme)"/>
    <property type="match status" value="1"/>
</dbReference>
<protein>
    <recommendedName>
        <fullName evidence="6">LRAT domain-containing protein</fullName>
    </recommendedName>
</protein>
<evidence type="ECO:0000256" key="5">
    <source>
        <dbReference type="SAM" id="SignalP"/>
    </source>
</evidence>
<evidence type="ECO:0000256" key="3">
    <source>
        <dbReference type="ARBA" id="ARBA00022801"/>
    </source>
</evidence>
<dbReference type="GO" id="GO:0005737">
    <property type="term" value="C:cytoplasm"/>
    <property type="evidence" value="ECO:0007669"/>
    <property type="project" value="TreeGrafter"/>
</dbReference>
<evidence type="ECO:0000256" key="1">
    <source>
        <dbReference type="ARBA" id="ARBA00007824"/>
    </source>
</evidence>